<dbReference type="OrthoDB" id="2157530at2759"/>
<protein>
    <submittedName>
        <fullName evidence="1">Uncharacterized protein</fullName>
    </submittedName>
</protein>
<accession>A0A8H7WHR3</accession>
<dbReference type="Proteomes" id="UP000664132">
    <property type="component" value="Unassembled WGS sequence"/>
</dbReference>
<evidence type="ECO:0000313" key="2">
    <source>
        <dbReference type="Proteomes" id="UP000664132"/>
    </source>
</evidence>
<comment type="caution">
    <text evidence="1">The sequence shown here is derived from an EMBL/GenBank/DDBJ whole genome shotgun (WGS) entry which is preliminary data.</text>
</comment>
<evidence type="ECO:0000313" key="1">
    <source>
        <dbReference type="EMBL" id="KAG4424984.1"/>
    </source>
</evidence>
<dbReference type="Pfam" id="PF26639">
    <property type="entry name" value="Het-6_barrel"/>
    <property type="match status" value="1"/>
</dbReference>
<name>A0A8H7WHR3_9HELO</name>
<dbReference type="EMBL" id="JAFJYH010000015">
    <property type="protein sequence ID" value="KAG4424984.1"/>
    <property type="molecule type" value="Genomic_DNA"/>
</dbReference>
<reference evidence="1" key="1">
    <citation type="submission" date="2021-02" db="EMBL/GenBank/DDBJ databases">
        <title>Genome sequence Cadophora malorum strain M34.</title>
        <authorList>
            <person name="Stefanovic E."/>
            <person name="Vu D."/>
            <person name="Scully C."/>
            <person name="Dijksterhuis J."/>
            <person name="Roader J."/>
            <person name="Houbraken J."/>
        </authorList>
    </citation>
    <scope>NUCLEOTIDE SEQUENCE</scope>
    <source>
        <strain evidence="1">M34</strain>
    </source>
</reference>
<proteinExistence type="predicted"/>
<gene>
    <name evidence="1" type="ORF">IFR04_001955</name>
</gene>
<sequence>MPGYRAYVDSPEWKVMCAMKVHPTISKDLHLLWAVARGHAIFETTTGWLGVAPNHLKRDDVLVLISGMRMPAVLRPVSGTRERKFMVVGTAYVYGMMDGEMWDEGDTNLEDLILA</sequence>
<organism evidence="1 2">
    <name type="scientific">Cadophora malorum</name>
    <dbReference type="NCBI Taxonomy" id="108018"/>
    <lineage>
        <taxon>Eukaryota</taxon>
        <taxon>Fungi</taxon>
        <taxon>Dikarya</taxon>
        <taxon>Ascomycota</taxon>
        <taxon>Pezizomycotina</taxon>
        <taxon>Leotiomycetes</taxon>
        <taxon>Helotiales</taxon>
        <taxon>Ploettnerulaceae</taxon>
        <taxon>Cadophora</taxon>
    </lineage>
</organism>
<dbReference type="AlphaFoldDB" id="A0A8H7WHR3"/>
<keyword evidence="2" id="KW-1185">Reference proteome</keyword>